<dbReference type="EMBL" id="LOIC01000021">
    <property type="protein sequence ID" value="OCA55829.1"/>
    <property type="molecule type" value="Genomic_DNA"/>
</dbReference>
<dbReference type="Proteomes" id="UP000092665">
    <property type="component" value="Unassembled WGS sequence"/>
</dbReference>
<accession>A0A1B8YL78</accession>
<sequence length="94" mass="10245">MRLKLLLLLLGVIIMSGLGVMVMQGANANEPRLYIRSLFDIQYAFCDIKTNGVTGFSNRNSAREGRGFGTGSTASIIWFSSFILIAGFQTSDFG</sequence>
<comment type="caution">
    <text evidence="1">The sequence shown here is derived from an EMBL/GenBank/DDBJ whole genome shotgun (WGS) entry which is preliminary data.</text>
</comment>
<dbReference type="PATRIC" id="fig|29488.15.peg.1177"/>
<proteinExistence type="predicted"/>
<evidence type="ECO:0000313" key="1">
    <source>
        <dbReference type="EMBL" id="OCA55829.1"/>
    </source>
</evidence>
<dbReference type="AlphaFoldDB" id="A0A1B8YL78"/>
<reference evidence="2" key="1">
    <citation type="submission" date="2015-11" db="EMBL/GenBank/DDBJ databases">
        <authorList>
            <person name="Tobias N.J."/>
            <person name="Mishra B."/>
            <person name="Gupta D.K."/>
            <person name="Thines M."/>
            <person name="Stinear T.P."/>
            <person name="Bode H.B."/>
        </authorList>
    </citation>
    <scope>NUCLEOTIDE SEQUENCE [LARGE SCALE GENOMIC DNA]</scope>
    <source>
        <strain evidence="2">PB45.5</strain>
    </source>
</reference>
<evidence type="ECO:0000313" key="2">
    <source>
        <dbReference type="Proteomes" id="UP000092665"/>
    </source>
</evidence>
<protein>
    <submittedName>
        <fullName evidence="1">Uncharacterized protein</fullName>
    </submittedName>
</protein>
<gene>
    <name evidence="1" type="ORF">Phpb_01072</name>
</gene>
<organism evidence="1 2">
    <name type="scientific">Photorhabdus namnaonensis</name>
    <dbReference type="NCBI Taxonomy" id="1851568"/>
    <lineage>
        <taxon>Bacteria</taxon>
        <taxon>Pseudomonadati</taxon>
        <taxon>Pseudomonadota</taxon>
        <taxon>Gammaproteobacteria</taxon>
        <taxon>Enterobacterales</taxon>
        <taxon>Morganellaceae</taxon>
        <taxon>Photorhabdus</taxon>
    </lineage>
</organism>
<keyword evidence="2" id="KW-1185">Reference proteome</keyword>
<name>A0A1B8YL78_9GAMM</name>